<reference evidence="3 4" key="1">
    <citation type="submission" date="2024-03" db="EMBL/GenBank/DDBJ databases">
        <title>Aureococcus anophagefferens CCMP1851 and Kratosvirus quantuckense: Draft genome of a second virus-susceptible host strain in the model system.</title>
        <authorList>
            <person name="Chase E."/>
            <person name="Truchon A.R."/>
            <person name="Schepens W."/>
            <person name="Wilhelm S.W."/>
        </authorList>
    </citation>
    <scope>NUCLEOTIDE SEQUENCE [LARGE SCALE GENOMIC DNA]</scope>
    <source>
        <strain evidence="3 4">CCMP1851</strain>
    </source>
</reference>
<evidence type="ECO:0000313" key="3">
    <source>
        <dbReference type="EMBL" id="KAK7241092.1"/>
    </source>
</evidence>
<feature type="transmembrane region" description="Helical" evidence="2">
    <location>
        <begin position="68"/>
        <end position="90"/>
    </location>
</feature>
<comment type="caution">
    <text evidence="3">The sequence shown here is derived from an EMBL/GenBank/DDBJ whole genome shotgun (WGS) entry which is preliminary data.</text>
</comment>
<name>A0ABR1FXX9_AURAN</name>
<feature type="transmembrane region" description="Helical" evidence="2">
    <location>
        <begin position="41"/>
        <end position="62"/>
    </location>
</feature>
<organism evidence="3 4">
    <name type="scientific">Aureococcus anophagefferens</name>
    <name type="common">Harmful bloom alga</name>
    <dbReference type="NCBI Taxonomy" id="44056"/>
    <lineage>
        <taxon>Eukaryota</taxon>
        <taxon>Sar</taxon>
        <taxon>Stramenopiles</taxon>
        <taxon>Ochrophyta</taxon>
        <taxon>Pelagophyceae</taxon>
        <taxon>Pelagomonadales</taxon>
        <taxon>Pelagomonadaceae</taxon>
        <taxon>Aureococcus</taxon>
    </lineage>
</organism>
<feature type="region of interest" description="Disordered" evidence="1">
    <location>
        <begin position="97"/>
        <end position="121"/>
    </location>
</feature>
<sequence>MAPTLHEFLTANKNFFDLACIFVVGLVFRRKGLLRKKEVDALSRLCFNNYGLVYPLILGTSLRDTNAFAAVVLFDLAGNAILILIFNDFLAARRAPRRENDEAENPMKPPDEPEAPVEDPDRGDAHAMSMLALPPRRLRALPKTLRNALARLASSPPLVGELLGIACQLLPVGQPYSLILFVIIALTIDVPTRAASGVIAKVLGFRLALAAVAAAGFSAWFPDLGGARDGIVIGLFAPLSSMNVRYLIENG</sequence>
<keyword evidence="2" id="KW-1133">Transmembrane helix</keyword>
<evidence type="ECO:0000313" key="4">
    <source>
        <dbReference type="Proteomes" id="UP001363151"/>
    </source>
</evidence>
<dbReference type="EMBL" id="JBBJCI010000206">
    <property type="protein sequence ID" value="KAK7241092.1"/>
    <property type="molecule type" value="Genomic_DNA"/>
</dbReference>
<feature type="transmembrane region" description="Helical" evidence="2">
    <location>
        <begin position="12"/>
        <end position="29"/>
    </location>
</feature>
<evidence type="ECO:0000256" key="1">
    <source>
        <dbReference type="SAM" id="MobiDB-lite"/>
    </source>
</evidence>
<accession>A0ABR1FXX9</accession>
<gene>
    <name evidence="3" type="ORF">SO694_00053154</name>
</gene>
<feature type="transmembrane region" description="Helical" evidence="2">
    <location>
        <begin position="227"/>
        <end position="248"/>
    </location>
</feature>
<keyword evidence="2" id="KW-0472">Membrane</keyword>
<keyword evidence="2" id="KW-0812">Transmembrane</keyword>
<proteinExistence type="predicted"/>
<evidence type="ECO:0000256" key="2">
    <source>
        <dbReference type="SAM" id="Phobius"/>
    </source>
</evidence>
<protein>
    <submittedName>
        <fullName evidence="3">Uncharacterized protein</fullName>
    </submittedName>
</protein>
<dbReference type="Proteomes" id="UP001363151">
    <property type="component" value="Unassembled WGS sequence"/>
</dbReference>
<feature type="transmembrane region" description="Helical" evidence="2">
    <location>
        <begin position="203"/>
        <end position="221"/>
    </location>
</feature>
<keyword evidence="4" id="KW-1185">Reference proteome</keyword>